<gene>
    <name evidence="1" type="ORF">PWYN_00565</name>
</gene>
<evidence type="ECO:0000313" key="2">
    <source>
        <dbReference type="Proteomes" id="UP000029734"/>
    </source>
</evidence>
<dbReference type="InterPro" id="IPR012347">
    <property type="entry name" value="Ferritin-like"/>
</dbReference>
<dbReference type="Proteomes" id="UP000029734">
    <property type="component" value="Unassembled WGS sequence"/>
</dbReference>
<evidence type="ECO:0000313" key="1">
    <source>
        <dbReference type="EMBL" id="KGE20713.1"/>
    </source>
</evidence>
<comment type="caution">
    <text evidence="1">The sequence shown here is derived from an EMBL/GenBank/DDBJ whole genome shotgun (WGS) entry which is preliminary data.</text>
</comment>
<accession>A0A098MF98</accession>
<dbReference type="eggNOG" id="ENOG502Z85B">
    <property type="taxonomic scope" value="Bacteria"/>
</dbReference>
<dbReference type="Pfam" id="PF11553">
    <property type="entry name" value="DUF3231"/>
    <property type="match status" value="2"/>
</dbReference>
<dbReference type="STRING" id="268407.PWYN_00565"/>
<dbReference type="AlphaFoldDB" id="A0A098MF98"/>
<reference evidence="1 2" key="2">
    <citation type="submission" date="2014-10" db="EMBL/GenBank/DDBJ databases">
        <title>Comparative genomics of the Paenibacillus odorifer group.</title>
        <authorList>
            <person name="Tsai Y.-C."/>
            <person name="Martin N."/>
            <person name="Korlach J."/>
            <person name="Wiedmann M."/>
        </authorList>
    </citation>
    <scope>NUCLEOTIDE SEQUENCE [LARGE SCALE GENOMIC DNA]</scope>
    <source>
        <strain evidence="1 2">DSM 18334</strain>
    </source>
</reference>
<keyword evidence="2" id="KW-1185">Reference proteome</keyword>
<reference evidence="1 2" key="1">
    <citation type="submission" date="2014-08" db="EMBL/GenBank/DDBJ databases">
        <authorList>
            <person name="den Bakker H.C."/>
        </authorList>
    </citation>
    <scope>NUCLEOTIDE SEQUENCE [LARGE SCALE GENOMIC DNA]</scope>
    <source>
        <strain evidence="1 2">DSM 18334</strain>
    </source>
</reference>
<dbReference type="Gene3D" id="1.20.1260.10">
    <property type="match status" value="2"/>
</dbReference>
<sequence>MEIKKLTPAETASLWSSYLTNSMAMWVTRYFIGKTQDKELHDILKYAEEIATIETEKSKAFLENANHPLPQKFDNSDVDLNAPAICTDNFTLLIKLGLVQAAQVVYSMALNTSIRKDIRLFYQECQKNTTELFIRLSDLSIKKGLNLPDLHIPIPNHVEKVSKQSFLAGWFADRRPINAIEIALLEFNFRSTEFHKTFLKSFAQITNTPELKEHFVRGADIYEKHLEIFQSILTENDLPKLPTWESELTDTTISPFSERLMLFKMSLLVASSSGQYGSSLSSIQRRDLGVHFMRLMAETLKYGEDSINLMIDYGFLDQLPMAKENPTVPTSM</sequence>
<protein>
    <submittedName>
        <fullName evidence="1">Uncharacterized protein</fullName>
    </submittedName>
</protein>
<dbReference type="RefSeq" id="WP_036647310.1">
    <property type="nucleotide sequence ID" value="NZ_JQCR01000001.1"/>
</dbReference>
<dbReference type="OrthoDB" id="1675670at2"/>
<dbReference type="EMBL" id="JQCR01000001">
    <property type="protein sequence ID" value="KGE20713.1"/>
    <property type="molecule type" value="Genomic_DNA"/>
</dbReference>
<dbReference type="InterPro" id="IPR021617">
    <property type="entry name" value="DUF3231"/>
</dbReference>
<organism evidence="1 2">
    <name type="scientific">Paenibacillus wynnii</name>
    <dbReference type="NCBI Taxonomy" id="268407"/>
    <lineage>
        <taxon>Bacteria</taxon>
        <taxon>Bacillati</taxon>
        <taxon>Bacillota</taxon>
        <taxon>Bacilli</taxon>
        <taxon>Bacillales</taxon>
        <taxon>Paenibacillaceae</taxon>
        <taxon>Paenibacillus</taxon>
    </lineage>
</organism>
<name>A0A098MF98_9BACL</name>
<proteinExistence type="predicted"/>